<dbReference type="RefSeq" id="WP_105039399.1">
    <property type="nucleotide sequence ID" value="NZ_PPSL01000003.1"/>
</dbReference>
<keyword evidence="1" id="KW-0812">Transmembrane</keyword>
<keyword evidence="4" id="KW-1185">Reference proteome</keyword>
<dbReference type="EMBL" id="PPSL01000003">
    <property type="protein sequence ID" value="PQJ10671.1"/>
    <property type="molecule type" value="Genomic_DNA"/>
</dbReference>
<proteinExistence type="predicted"/>
<dbReference type="AlphaFoldDB" id="A0A2S7SVM3"/>
<name>A0A2S7SVM3_9BACT</name>
<gene>
    <name evidence="3" type="ORF">CJD36_011915</name>
</gene>
<sequence>MHRAILTFLLTFILLATGVTHSYAAFPVKDATTIVAGNEEVMAKKSFKKSRIATSFQQVKKMISSHAIGEGSSPKSGWPGITAFVCSLLALGCLTVISLVPFFFLFAILGIIFGAIGVSKKRYSSTGLALAGLILGSLEIVAAIVLIAIIISALAAIV</sequence>
<dbReference type="Proteomes" id="UP000239872">
    <property type="component" value="Unassembled WGS sequence"/>
</dbReference>
<reference evidence="3 4" key="1">
    <citation type="submission" date="2018-01" db="EMBL/GenBank/DDBJ databases">
        <title>A novel member of the phylum Bacteroidetes isolated from glacier ice.</title>
        <authorList>
            <person name="Liu Q."/>
            <person name="Xin Y.-H."/>
        </authorList>
    </citation>
    <scope>NUCLEOTIDE SEQUENCE [LARGE SCALE GENOMIC DNA]</scope>
    <source>
        <strain evidence="3 4">RB1R16</strain>
    </source>
</reference>
<organism evidence="3 4">
    <name type="scientific">Flavipsychrobacter stenotrophus</name>
    <dbReference type="NCBI Taxonomy" id="2077091"/>
    <lineage>
        <taxon>Bacteria</taxon>
        <taxon>Pseudomonadati</taxon>
        <taxon>Bacteroidota</taxon>
        <taxon>Chitinophagia</taxon>
        <taxon>Chitinophagales</taxon>
        <taxon>Chitinophagaceae</taxon>
        <taxon>Flavipsychrobacter</taxon>
    </lineage>
</organism>
<feature type="transmembrane region" description="Helical" evidence="1">
    <location>
        <begin position="128"/>
        <end position="157"/>
    </location>
</feature>
<feature type="signal peptide" evidence="2">
    <location>
        <begin position="1"/>
        <end position="24"/>
    </location>
</feature>
<evidence type="ECO:0000313" key="3">
    <source>
        <dbReference type="EMBL" id="PQJ10671.1"/>
    </source>
</evidence>
<feature type="transmembrane region" description="Helical" evidence="1">
    <location>
        <begin position="88"/>
        <end position="116"/>
    </location>
</feature>
<keyword evidence="2" id="KW-0732">Signal</keyword>
<evidence type="ECO:0000256" key="2">
    <source>
        <dbReference type="SAM" id="SignalP"/>
    </source>
</evidence>
<keyword evidence="1" id="KW-0472">Membrane</keyword>
<protein>
    <recommendedName>
        <fullName evidence="5">DUF4190 domain-containing protein</fullName>
    </recommendedName>
</protein>
<evidence type="ECO:0000256" key="1">
    <source>
        <dbReference type="SAM" id="Phobius"/>
    </source>
</evidence>
<evidence type="ECO:0008006" key="5">
    <source>
        <dbReference type="Google" id="ProtNLM"/>
    </source>
</evidence>
<accession>A0A2S7SVM3</accession>
<feature type="chain" id="PRO_5015454212" description="DUF4190 domain-containing protein" evidence="2">
    <location>
        <begin position="25"/>
        <end position="158"/>
    </location>
</feature>
<comment type="caution">
    <text evidence="3">The sequence shown here is derived from an EMBL/GenBank/DDBJ whole genome shotgun (WGS) entry which is preliminary data.</text>
</comment>
<keyword evidence="1" id="KW-1133">Transmembrane helix</keyword>
<evidence type="ECO:0000313" key="4">
    <source>
        <dbReference type="Proteomes" id="UP000239872"/>
    </source>
</evidence>